<feature type="transmembrane region" description="Helical" evidence="1">
    <location>
        <begin position="1060"/>
        <end position="1079"/>
    </location>
</feature>
<dbReference type="RefSeq" id="WP_163285851.1">
    <property type="nucleotide sequence ID" value="NZ_JAAGVY010000026.1"/>
</dbReference>
<dbReference type="AlphaFoldDB" id="A0A7K3WS10"/>
<evidence type="ECO:0000256" key="1">
    <source>
        <dbReference type="SAM" id="Phobius"/>
    </source>
</evidence>
<keyword evidence="1" id="KW-0812">Transmembrane</keyword>
<evidence type="ECO:0000259" key="3">
    <source>
        <dbReference type="Pfam" id="PF12770"/>
    </source>
</evidence>
<sequence>MKITALKRILLFTFSVMMISSNAQEFDESLFFSQKDKIDSLLASEKYTEAIKAIEIQIIYLKYTARYDSLKLYTYDLGHAYLSVKKVNQAMRRTELLVDFIEEKVANKSVLLDAISDLSWIYIEAGEDSLCFENDKRYLSVCEVYPNASALEKSTAHYSLGFDYQMLYGNAKKAIYHFEMALNPVEKDSLNYTKRMMECLNALGAVFFRNGEYAKSQTYLYRGLAFSEFLPDTVDRFRHQANIYGNLSLGFQDEGNLVKSKDFLNHAIEIRKQLLETEPPGYQKSQQERLLISNYHNLAALYLSIGDISKSEQISKYVQKLRQKYLVADHPDHKKSLEAFGSIQFALGEYDQALANFEKYLAGDIADYGMNSYYTAIGYERVSKVLFNQGDYLGAVKNYTQSINIGKKITDEFSGQELAKGYLMRAQAYEALQDYESAESDIRQARKIYLNTLPGNSPIIGKLFTQLANLKCERNQLDSAQYYVDMALAIFLEKQSEQVSLYQTRLSQFTSFISEAYLTKAKIILNQNSDIESEKEALEFLETAIIYLQKTSGLYTDEADLLTFYNEHQRIFEKTQEITYSLYHQTGDEIYLNKFLAFEEESKSLLLRRQLGKFTSLRVTSVPDSIITRERILQREMSGAIEPNDDSRDIINIEAEYDQIIDLIQKKYPDYYNLRFSTFIVNADDIKRELIKPGQNIIQYMMTDTSVFAIVLNEKNTQLLKFDAPDLRKELQNLNTAITSLNQNDFYKSSAYLYTTIFEPIEKYLDGSELFIIPDQDLFNINFEALIKPSERKEPHYLIYDYTISYLISSTTAYQYKNLKRSQSNGLLAFAPGFSDDLKSDYVNHLKDSSLFDINYMKRIQQPFAVEAASDAAGIFSGRSFVSNQATEHNFKSQAEKYKIIHFGTHTEINNISPLLSRLVLSKASDTDSEEDDGYLHVYEIYNTPLRAELAVLTACETGIGKTSASEGMLSLAHGFAYAGCPSIVMSLWQIDEKTSAAISHEFYKKLASGVPKNQALRQAKISFIKSNSSELSAPYYWSGMVLLGDVSPITNSSGSNNPMWLFALVILAVLLITSLFVVKQYKL</sequence>
<dbReference type="Proteomes" id="UP000486602">
    <property type="component" value="Unassembled WGS sequence"/>
</dbReference>
<keyword evidence="5" id="KW-1185">Reference proteome</keyword>
<feature type="signal peptide" evidence="2">
    <location>
        <begin position="1"/>
        <end position="23"/>
    </location>
</feature>
<feature type="chain" id="PRO_5029899431" evidence="2">
    <location>
        <begin position="24"/>
        <end position="1084"/>
    </location>
</feature>
<keyword evidence="1" id="KW-0472">Membrane</keyword>
<dbReference type="SMART" id="SM00028">
    <property type="entry name" value="TPR"/>
    <property type="match status" value="5"/>
</dbReference>
<dbReference type="Pfam" id="PF13424">
    <property type="entry name" value="TPR_12"/>
    <property type="match status" value="1"/>
</dbReference>
<accession>A0A7K3WS10</accession>
<evidence type="ECO:0000313" key="5">
    <source>
        <dbReference type="Proteomes" id="UP000486602"/>
    </source>
</evidence>
<dbReference type="PANTHER" id="PTHR10098">
    <property type="entry name" value="RAPSYN-RELATED"/>
    <property type="match status" value="1"/>
</dbReference>
<dbReference type="Pfam" id="PF12770">
    <property type="entry name" value="CHAT"/>
    <property type="match status" value="1"/>
</dbReference>
<name>A0A7K3WS10_9FLAO</name>
<evidence type="ECO:0000313" key="4">
    <source>
        <dbReference type="EMBL" id="NEN24457.1"/>
    </source>
</evidence>
<organism evidence="4 5">
    <name type="scientific">Cryomorpha ignava</name>
    <dbReference type="NCBI Taxonomy" id="101383"/>
    <lineage>
        <taxon>Bacteria</taxon>
        <taxon>Pseudomonadati</taxon>
        <taxon>Bacteroidota</taxon>
        <taxon>Flavobacteriia</taxon>
        <taxon>Flavobacteriales</taxon>
        <taxon>Cryomorphaceae</taxon>
        <taxon>Cryomorpha</taxon>
    </lineage>
</organism>
<feature type="domain" description="CHAT" evidence="3">
    <location>
        <begin position="751"/>
        <end position="1046"/>
    </location>
</feature>
<keyword evidence="1" id="KW-1133">Transmembrane helix</keyword>
<dbReference type="Gene3D" id="1.25.40.10">
    <property type="entry name" value="Tetratricopeptide repeat domain"/>
    <property type="match status" value="3"/>
</dbReference>
<dbReference type="InterPro" id="IPR024983">
    <property type="entry name" value="CHAT_dom"/>
</dbReference>
<dbReference type="InterPro" id="IPR011990">
    <property type="entry name" value="TPR-like_helical_dom_sf"/>
</dbReference>
<evidence type="ECO:0000256" key="2">
    <source>
        <dbReference type="SAM" id="SignalP"/>
    </source>
</evidence>
<dbReference type="EMBL" id="JAAGVY010000026">
    <property type="protein sequence ID" value="NEN24457.1"/>
    <property type="molecule type" value="Genomic_DNA"/>
</dbReference>
<protein>
    <submittedName>
        <fullName evidence="4">CHAT domain-containing protein</fullName>
    </submittedName>
</protein>
<proteinExistence type="predicted"/>
<reference evidence="4 5" key="1">
    <citation type="submission" date="2020-02" db="EMBL/GenBank/DDBJ databases">
        <title>Out from the shadows clarifying the taxonomy of the family Cryomorphaceae and related taxa by utilizing the GTDB taxonomic framework.</title>
        <authorList>
            <person name="Bowman J.P."/>
        </authorList>
    </citation>
    <scope>NUCLEOTIDE SEQUENCE [LARGE SCALE GENOMIC DNA]</scope>
    <source>
        <strain evidence="4 5">QSSC 1-22</strain>
    </source>
</reference>
<dbReference type="InterPro" id="IPR019734">
    <property type="entry name" value="TPR_rpt"/>
</dbReference>
<gene>
    <name evidence="4" type="ORF">G3O08_13175</name>
</gene>
<dbReference type="SUPFAM" id="SSF48452">
    <property type="entry name" value="TPR-like"/>
    <property type="match status" value="3"/>
</dbReference>
<comment type="caution">
    <text evidence="4">The sequence shown here is derived from an EMBL/GenBank/DDBJ whole genome shotgun (WGS) entry which is preliminary data.</text>
</comment>
<keyword evidence="2" id="KW-0732">Signal</keyword>